<feature type="compositionally biased region" description="Low complexity" evidence="1">
    <location>
        <begin position="695"/>
        <end position="712"/>
    </location>
</feature>
<feature type="region of interest" description="Disordered" evidence="1">
    <location>
        <begin position="688"/>
        <end position="717"/>
    </location>
</feature>
<feature type="compositionally biased region" description="Basic and acidic residues" evidence="1">
    <location>
        <begin position="1"/>
        <end position="12"/>
    </location>
</feature>
<evidence type="ECO:0000256" key="1">
    <source>
        <dbReference type="SAM" id="MobiDB-lite"/>
    </source>
</evidence>
<dbReference type="OrthoDB" id="2274644at2759"/>
<dbReference type="EMBL" id="JAPCXC010000075">
    <property type="protein sequence ID" value="KAJ1606535.1"/>
    <property type="molecule type" value="Genomic_DNA"/>
</dbReference>
<organism evidence="2">
    <name type="scientific">Cryptosporidium canis</name>
    <dbReference type="NCBI Taxonomy" id="195482"/>
    <lineage>
        <taxon>Eukaryota</taxon>
        <taxon>Sar</taxon>
        <taxon>Alveolata</taxon>
        <taxon>Apicomplexa</taxon>
        <taxon>Conoidasida</taxon>
        <taxon>Coccidia</taxon>
        <taxon>Eucoccidiorida</taxon>
        <taxon>Eimeriorina</taxon>
        <taxon>Cryptosporidiidae</taxon>
        <taxon>Cryptosporidium</taxon>
    </lineage>
</organism>
<feature type="region of interest" description="Disordered" evidence="1">
    <location>
        <begin position="1114"/>
        <end position="1147"/>
    </location>
</feature>
<feature type="compositionally biased region" description="Polar residues" evidence="1">
    <location>
        <begin position="407"/>
        <end position="426"/>
    </location>
</feature>
<dbReference type="InterPro" id="IPR043519">
    <property type="entry name" value="NT_sf"/>
</dbReference>
<dbReference type="PANTHER" id="PTHR12271:SF123">
    <property type="entry name" value="PROTEIN HESO1"/>
    <property type="match status" value="1"/>
</dbReference>
<accession>A0A9D5DEZ6</accession>
<dbReference type="Proteomes" id="UP001067231">
    <property type="component" value="Unassembled WGS sequence"/>
</dbReference>
<feature type="region of interest" description="Disordered" evidence="1">
    <location>
        <begin position="1"/>
        <end position="102"/>
    </location>
</feature>
<dbReference type="GO" id="GO:0016779">
    <property type="term" value="F:nucleotidyltransferase activity"/>
    <property type="evidence" value="ECO:0007669"/>
    <property type="project" value="TreeGrafter"/>
</dbReference>
<comment type="caution">
    <text evidence="2">The sequence shown here is derived from an EMBL/GenBank/DDBJ whole genome shotgun (WGS) entry which is preliminary data.</text>
</comment>
<dbReference type="SUPFAM" id="SSF81301">
    <property type="entry name" value="Nucleotidyltransferase"/>
    <property type="match status" value="1"/>
</dbReference>
<gene>
    <name evidence="2" type="ORF">OJ253_2711</name>
</gene>
<feature type="compositionally biased region" description="Polar residues" evidence="1">
    <location>
        <begin position="42"/>
        <end position="54"/>
    </location>
</feature>
<protein>
    <submittedName>
        <fullName evidence="2">Po1 beta-like nucleotidyltransferase</fullName>
    </submittedName>
</protein>
<feature type="compositionally biased region" description="Pro residues" evidence="1">
    <location>
        <begin position="1119"/>
        <end position="1130"/>
    </location>
</feature>
<reference evidence="2" key="1">
    <citation type="submission" date="2022-10" db="EMBL/GenBank/DDBJ databases">
        <title>Adaptive evolution leads to modifications in subtelomeric GC content in a zoonotic Cryptosporidium species.</title>
        <authorList>
            <person name="Li J."/>
            <person name="Feng Y."/>
            <person name="Xiao L."/>
        </authorList>
    </citation>
    <scope>NUCLEOTIDE SEQUENCE</scope>
    <source>
        <strain evidence="2">33844</strain>
    </source>
</reference>
<dbReference type="Gene3D" id="3.30.460.10">
    <property type="entry name" value="Beta Polymerase, domain 2"/>
    <property type="match status" value="1"/>
</dbReference>
<dbReference type="SUPFAM" id="SSF81631">
    <property type="entry name" value="PAP/OAS1 substrate-binding domain"/>
    <property type="match status" value="1"/>
</dbReference>
<dbReference type="AlphaFoldDB" id="A0A9D5DEZ6"/>
<dbReference type="Gene3D" id="1.10.1410.10">
    <property type="match status" value="1"/>
</dbReference>
<evidence type="ECO:0000313" key="2">
    <source>
        <dbReference type="EMBL" id="KAJ1606535.1"/>
    </source>
</evidence>
<sequence>MTAGKRNVEMGQRRRSVLVSTEQAPDPTSEKKVIGKYGRRAGQSSKKINSNLAKNSHIDSKNGPGEAEMATGQTLYKLSHPSLSTHNNSQHRKKKSEKSSNGEVLCISQAINGVGSKIPTYVYSPSLSAMVFAPISASTLTFDGVRMPTASNINSAKSKANVRESAVSQKNELIGSNELNQNTKGNLPHGVIHNTALENQPYGQVHIPFLASFPPHFWCNQFIPHGGVSNIVPPPPNHFPHVKPPLIIQKQDILPPNAASANNFHFNSGSLLNISNNYGEGLPTALNSPIQYYQPYSLRSYEISTLNVINYLIPNKDFRSKISSVVHDLRNWLELSRIPLLVLPYGSTSTGFADQFSDVDIALIPRQDLSDRAKYLDAPISDIFTKPPGLVLQELLNLLQCDSSDSSSVAYNNNPPNKSDRANSLSDNKKNIKRGGLVGPDLSEKTKGLRNPFTCIQDITSAHIPIIRMLHTHTDIVLDISIALPSISTSSDKREIEKRSPNSKSLKKILPIQKTNSLSIIQSRLGILTWYARMDPRVVHVVVLTKVWTRFRGLRNTLNGFPGGYAWTICVIFFFQKIGILPVIDANEFFVKSQNASNILFKDMLKYLNSDSIQCQDKFNCDNSAVSLARGNYREGEKETLLQRRIGKICGNPEESCAKGKFPSLVSEFDQEELINYKDDVEYLSNSNYDTETASGSAGNAEQSSSSDSSFDSEPDKGPFEKGVVGCKMLYLDVVKGSKYQYGTSLEAKDKEPIKQAANIKNKIGKDDIEESLMVVKDLKLEKPIEESEALCGSHRSSTGSTTCTHSLSPGALNSNICNSCTSSKHSCTCTPSNSNDSRAGLTTERTSYKNCLDTVEHNNEDYNIYSSIDIKNHSKPEKETANEKYTEVSDSIDPIKDIIDIDKLFSSPPTLITNVKTIDESKFLKYSQSHTLFYRFLKFIETHLWTTVIDISSPEIINTTVPGICCDIRNPFPGPPACRPIFDENNKRHLRNEIQRAIQIIQSPFGDFSSICGGHLNVSTEHSKGFSGETEGIGSVMGINSGLPQSSLNMNAAKQRNSPRQHSCIGFEASPLQITGYNTGMNGKDQNNGSILYPGQIPVTNLYGDSSQHLILPSVPFHVPPPPPPPPPRNNKHLSSTSVGNEKKSI</sequence>
<dbReference type="PANTHER" id="PTHR12271">
    <property type="entry name" value="POLY A POLYMERASE CID PAP -RELATED"/>
    <property type="match status" value="1"/>
</dbReference>
<proteinExistence type="predicted"/>
<feature type="compositionally biased region" description="Polar residues" evidence="1">
    <location>
        <begin position="71"/>
        <end position="88"/>
    </location>
</feature>
<feature type="region of interest" description="Disordered" evidence="1">
    <location>
        <begin position="407"/>
        <end position="441"/>
    </location>
</feature>
<dbReference type="GO" id="GO:0031123">
    <property type="term" value="P:RNA 3'-end processing"/>
    <property type="evidence" value="ECO:0007669"/>
    <property type="project" value="TreeGrafter"/>
</dbReference>
<name>A0A9D5DEZ6_9CRYT</name>